<proteinExistence type="predicted"/>
<evidence type="ECO:0000256" key="11">
    <source>
        <dbReference type="ARBA" id="ARBA00023136"/>
    </source>
</evidence>
<dbReference type="EMBL" id="VTEH01000008">
    <property type="protein sequence ID" value="TYR75104.1"/>
    <property type="molecule type" value="Genomic_DNA"/>
</dbReference>
<accession>A0A5D4KCJ6</accession>
<keyword evidence="7" id="KW-0808">Transferase</keyword>
<feature type="transmembrane region" description="Helical" evidence="13">
    <location>
        <begin position="468"/>
        <end position="489"/>
    </location>
</feature>
<comment type="caution">
    <text evidence="17">The sequence shown here is derived from an EMBL/GenBank/DDBJ whole genome shotgun (WGS) entry which is preliminary data.</text>
</comment>
<keyword evidence="11 13" id="KW-0472">Membrane</keyword>
<dbReference type="PROSITE" id="PS51099">
    <property type="entry name" value="PTS_EIIB_TYPE_2"/>
    <property type="match status" value="1"/>
</dbReference>
<dbReference type="InterPro" id="IPR013011">
    <property type="entry name" value="PTS_EIIB_2"/>
</dbReference>
<feature type="domain" description="PTS EIIA type-2" evidence="14">
    <location>
        <begin position="5"/>
        <end position="149"/>
    </location>
</feature>
<dbReference type="RefSeq" id="WP_148947027.1">
    <property type="nucleotide sequence ID" value="NZ_JBNIKK010000016.1"/>
</dbReference>
<protein>
    <submittedName>
        <fullName evidence="17">PTS fructose transporter subunit IIA</fullName>
    </submittedName>
</protein>
<gene>
    <name evidence="17" type="ORF">FZC79_11850</name>
</gene>
<dbReference type="PROSITE" id="PS51094">
    <property type="entry name" value="PTS_EIIA_TYPE_2"/>
    <property type="match status" value="1"/>
</dbReference>
<feature type="transmembrane region" description="Helical" evidence="13">
    <location>
        <begin position="509"/>
        <end position="530"/>
    </location>
</feature>
<dbReference type="PROSITE" id="PS00372">
    <property type="entry name" value="PTS_EIIA_TYPE_2_HIS"/>
    <property type="match status" value="1"/>
</dbReference>
<dbReference type="InterPro" id="IPR002178">
    <property type="entry name" value="PTS_EIIA_type-2_dom"/>
</dbReference>
<dbReference type="InterPro" id="IPR050864">
    <property type="entry name" value="Bacterial_PTS_Sugar_Transport"/>
</dbReference>
<feature type="transmembrane region" description="Helical" evidence="13">
    <location>
        <begin position="310"/>
        <end position="329"/>
    </location>
</feature>
<reference evidence="17 18" key="1">
    <citation type="submission" date="2019-08" db="EMBL/GenBank/DDBJ databases">
        <title>Bacillus genomes from the desert of Cuatro Cienegas, Coahuila.</title>
        <authorList>
            <person name="Olmedo-Alvarez G."/>
        </authorList>
    </citation>
    <scope>NUCLEOTIDE SEQUENCE [LARGE SCALE GENOMIC DNA]</scope>
    <source>
        <strain evidence="17 18">CH40_1T</strain>
    </source>
</reference>
<evidence type="ECO:0000313" key="17">
    <source>
        <dbReference type="EMBL" id="TYR75104.1"/>
    </source>
</evidence>
<evidence type="ECO:0000259" key="15">
    <source>
        <dbReference type="PROSITE" id="PS51099"/>
    </source>
</evidence>
<dbReference type="Proteomes" id="UP000323317">
    <property type="component" value="Unassembled WGS sequence"/>
</dbReference>
<feature type="domain" description="PTS EIIB type-2" evidence="15">
    <location>
        <begin position="178"/>
        <end position="273"/>
    </location>
</feature>
<dbReference type="CDD" id="cd05569">
    <property type="entry name" value="PTS_IIB_fructose"/>
    <property type="match status" value="1"/>
</dbReference>
<evidence type="ECO:0000256" key="12">
    <source>
        <dbReference type="SAM" id="MobiDB-lite"/>
    </source>
</evidence>
<dbReference type="Gene3D" id="3.40.50.2300">
    <property type="match status" value="1"/>
</dbReference>
<evidence type="ECO:0000256" key="5">
    <source>
        <dbReference type="ARBA" id="ARBA00022553"/>
    </source>
</evidence>
<feature type="domain" description="PTS EIIC type-2" evidence="16">
    <location>
        <begin position="299"/>
        <end position="634"/>
    </location>
</feature>
<feature type="transmembrane region" description="Helical" evidence="13">
    <location>
        <begin position="568"/>
        <end position="588"/>
    </location>
</feature>
<dbReference type="NCBIfam" id="TIGR00848">
    <property type="entry name" value="fruA"/>
    <property type="match status" value="1"/>
</dbReference>
<dbReference type="InterPro" id="IPR006327">
    <property type="entry name" value="PTS_IIC_fruc"/>
</dbReference>
<evidence type="ECO:0000256" key="3">
    <source>
        <dbReference type="ARBA" id="ARBA00022448"/>
    </source>
</evidence>
<feature type="transmembrane region" description="Helical" evidence="13">
    <location>
        <begin position="608"/>
        <end position="628"/>
    </location>
</feature>
<evidence type="ECO:0000256" key="8">
    <source>
        <dbReference type="ARBA" id="ARBA00022683"/>
    </source>
</evidence>
<evidence type="ECO:0000256" key="13">
    <source>
        <dbReference type="SAM" id="Phobius"/>
    </source>
</evidence>
<dbReference type="SUPFAM" id="SSF55804">
    <property type="entry name" value="Phoshotransferase/anion transport protein"/>
    <property type="match status" value="1"/>
</dbReference>
<dbReference type="SUPFAM" id="SSF52794">
    <property type="entry name" value="PTS system IIB component-like"/>
    <property type="match status" value="1"/>
</dbReference>
<feature type="transmembrane region" description="Helical" evidence="13">
    <location>
        <begin position="429"/>
        <end position="447"/>
    </location>
</feature>
<dbReference type="FunFam" id="3.40.930.10:FF:000009">
    <property type="entry name" value="PTS system, fructose specific IIABC component"/>
    <property type="match status" value="1"/>
</dbReference>
<evidence type="ECO:0000256" key="10">
    <source>
        <dbReference type="ARBA" id="ARBA00022989"/>
    </source>
</evidence>
<dbReference type="InterPro" id="IPR003501">
    <property type="entry name" value="PTS_EIIB_2/3"/>
</dbReference>
<dbReference type="GO" id="GO:0009401">
    <property type="term" value="P:phosphoenolpyruvate-dependent sugar phosphotransferase system"/>
    <property type="evidence" value="ECO:0007669"/>
    <property type="project" value="UniProtKB-KW"/>
</dbReference>
<dbReference type="InterPro" id="IPR016152">
    <property type="entry name" value="PTrfase/Anion_transptr"/>
</dbReference>
<evidence type="ECO:0000256" key="7">
    <source>
        <dbReference type="ARBA" id="ARBA00022679"/>
    </source>
</evidence>
<dbReference type="GO" id="GO:0005886">
    <property type="term" value="C:plasma membrane"/>
    <property type="evidence" value="ECO:0007669"/>
    <property type="project" value="UniProtKB-SubCell"/>
</dbReference>
<feature type="transmembrane region" description="Helical" evidence="13">
    <location>
        <begin position="384"/>
        <end position="409"/>
    </location>
</feature>
<dbReference type="InterPro" id="IPR004715">
    <property type="entry name" value="PTS_IIA_fruc"/>
</dbReference>
<dbReference type="GO" id="GO:0022877">
    <property type="term" value="F:protein-N(PI)-phosphohistidine-fructose phosphotransferase system transporter activity"/>
    <property type="evidence" value="ECO:0007669"/>
    <property type="project" value="InterPro"/>
</dbReference>
<dbReference type="Pfam" id="PF02302">
    <property type="entry name" value="PTS_IIB"/>
    <property type="match status" value="1"/>
</dbReference>
<keyword evidence="8" id="KW-0598">Phosphotransferase system</keyword>
<evidence type="ECO:0000256" key="4">
    <source>
        <dbReference type="ARBA" id="ARBA00022475"/>
    </source>
</evidence>
<dbReference type="AlphaFoldDB" id="A0A5D4KCJ6"/>
<dbReference type="GO" id="GO:0090563">
    <property type="term" value="F:protein-phosphocysteine-sugar phosphotransferase activity"/>
    <property type="evidence" value="ECO:0007669"/>
    <property type="project" value="TreeGrafter"/>
</dbReference>
<sequence length="634" mass="66428">MRITELLQKNTMILNLKSGSKADVIDELVRKLDDAGKLKDRQLYKKAILAREEQSTTGIGEGIAIPHAKTAAVKSPAIAFGRSSEGIDYEALDGQNSHLFFMIAASEGANNAHLETLSRLSSLLMDDGFRKKLMTASDEEEVLRLIDEKETEVLAEEEPAESPQEPVSTDSAGAAGKVLAVTACPTGIAHTYMAADSLKAKAKDKNIDIKVETNGSSGAKNVLTKEEIENAVAIIVAADTKVEMERFKGKKVIQVPVAEGIRNPDKLLDRAVNGDAPVYEGSGKAAEESGETKEKRSGFYKHLMNGVSNMLPFVVGGGILIAISFMFGIQSADPTHESYSPIAEALMTIGGGSGAFGLMIPVLAAFIAMSIADRPGFAAGMVGGFLAATGGGGFLGGLIAGFLAGYVVLLLKKLFANLPDWLEGLKPVLLYPIFGILITGLIMLFVVNEPVSFLNEQLQDWLGGMGTTNLVLLGLLLGGMMAVDLGGPINKAAFTFGIAMIDAGNFGPHAAIMAGGMAPPLGLAFATTFFKNKFTPQERKAGFTCYFMGASFITEGAIPFAAADPGRVIPSAIVGSAVAGALSMAFGIGLPAPHGGMFVIPVVSGNPLMYILAILIGSLVTAVMVGLLKKPVQQ</sequence>
<keyword evidence="9 13" id="KW-0812">Transmembrane</keyword>
<dbReference type="GO" id="GO:0005351">
    <property type="term" value="F:carbohydrate:proton symporter activity"/>
    <property type="evidence" value="ECO:0007669"/>
    <property type="project" value="InterPro"/>
</dbReference>
<dbReference type="NCBIfam" id="TIGR00829">
    <property type="entry name" value="FRU"/>
    <property type="match status" value="1"/>
</dbReference>
<dbReference type="CDD" id="cd00211">
    <property type="entry name" value="PTS_IIA_fru"/>
    <property type="match status" value="1"/>
</dbReference>
<dbReference type="PANTHER" id="PTHR30505:SF28">
    <property type="entry name" value="PTS SYSTEM 2-O-ALPHA-MANNOSYL-D-GLYCERATE-SPECIFIC EIIABC COMPONENT"/>
    <property type="match status" value="1"/>
</dbReference>
<keyword evidence="10 13" id="KW-1133">Transmembrane helix</keyword>
<organism evidence="17 18">
    <name type="scientific">Rossellomorea vietnamensis</name>
    <dbReference type="NCBI Taxonomy" id="218284"/>
    <lineage>
        <taxon>Bacteria</taxon>
        <taxon>Bacillati</taxon>
        <taxon>Bacillota</taxon>
        <taxon>Bacilli</taxon>
        <taxon>Bacillales</taxon>
        <taxon>Bacillaceae</taxon>
        <taxon>Rossellomorea</taxon>
    </lineage>
</organism>
<evidence type="ECO:0000256" key="2">
    <source>
        <dbReference type="ARBA" id="ARBA00004496"/>
    </source>
</evidence>
<dbReference type="InterPro" id="IPR003353">
    <property type="entry name" value="PTS_IIB_fruc"/>
</dbReference>
<evidence type="ECO:0000259" key="14">
    <source>
        <dbReference type="PROSITE" id="PS51094"/>
    </source>
</evidence>
<keyword evidence="5" id="KW-0597">Phosphoprotein</keyword>
<dbReference type="FunFam" id="3.40.50.2300:FF:000014">
    <property type="entry name" value="PTS system fructose-like transporter subunit IIB"/>
    <property type="match status" value="1"/>
</dbReference>
<dbReference type="NCBIfam" id="TIGR01427">
    <property type="entry name" value="PTS_IIC_fructo"/>
    <property type="match status" value="1"/>
</dbReference>
<comment type="subcellular location">
    <subcellularLocation>
        <location evidence="1">Cell inner membrane</location>
        <topology evidence="1">Multi-pass membrane protein</topology>
    </subcellularLocation>
    <subcellularLocation>
        <location evidence="2">Cytoplasm</location>
    </subcellularLocation>
</comment>
<evidence type="ECO:0000256" key="9">
    <source>
        <dbReference type="ARBA" id="ARBA00022692"/>
    </source>
</evidence>
<dbReference type="PROSITE" id="PS51104">
    <property type="entry name" value="PTS_EIIC_TYPE_2"/>
    <property type="match status" value="1"/>
</dbReference>
<dbReference type="Gene3D" id="3.40.930.10">
    <property type="entry name" value="Mannitol-specific EII, Chain A"/>
    <property type="match status" value="1"/>
</dbReference>
<dbReference type="InterPro" id="IPR013014">
    <property type="entry name" value="PTS_EIIC_2"/>
</dbReference>
<feature type="transmembrane region" description="Helical" evidence="13">
    <location>
        <begin position="349"/>
        <end position="372"/>
    </location>
</feature>
<keyword evidence="4" id="KW-1003">Cell membrane</keyword>
<dbReference type="GO" id="GO:0005737">
    <property type="term" value="C:cytoplasm"/>
    <property type="evidence" value="ECO:0007669"/>
    <property type="project" value="UniProtKB-SubCell"/>
</dbReference>
<keyword evidence="6" id="KW-0762">Sugar transport</keyword>
<feature type="region of interest" description="Disordered" evidence="12">
    <location>
        <begin position="151"/>
        <end position="172"/>
    </location>
</feature>
<evidence type="ECO:0000256" key="6">
    <source>
        <dbReference type="ARBA" id="ARBA00022597"/>
    </source>
</evidence>
<dbReference type="Pfam" id="PF00359">
    <property type="entry name" value="PTS_EIIA_2"/>
    <property type="match status" value="1"/>
</dbReference>
<dbReference type="PANTHER" id="PTHR30505">
    <property type="entry name" value="FRUCTOSE-LIKE PERMEASE"/>
    <property type="match status" value="1"/>
</dbReference>
<evidence type="ECO:0000256" key="1">
    <source>
        <dbReference type="ARBA" id="ARBA00004429"/>
    </source>
</evidence>
<dbReference type="InterPro" id="IPR036095">
    <property type="entry name" value="PTS_EIIB-like_sf"/>
</dbReference>
<name>A0A5D4KCJ6_9BACI</name>
<evidence type="ECO:0000259" key="16">
    <source>
        <dbReference type="PROSITE" id="PS51104"/>
    </source>
</evidence>
<keyword evidence="3" id="KW-0813">Transport</keyword>
<evidence type="ECO:0000313" key="18">
    <source>
        <dbReference type="Proteomes" id="UP000323317"/>
    </source>
</evidence>